<dbReference type="EMBL" id="JBBCAQ010000002">
    <property type="protein sequence ID" value="KAK7605388.1"/>
    <property type="molecule type" value="Genomic_DNA"/>
</dbReference>
<feature type="compositionally biased region" description="Acidic residues" evidence="6">
    <location>
        <begin position="302"/>
        <end position="357"/>
    </location>
</feature>
<name>A0AAN9Y9M6_9HEMI</name>
<reference evidence="7 8" key="1">
    <citation type="submission" date="2024-03" db="EMBL/GenBank/DDBJ databases">
        <title>Adaptation during the transition from Ophiocordyceps entomopathogen to insect associate is accompanied by gene loss and intensified selection.</title>
        <authorList>
            <person name="Ward C.M."/>
            <person name="Onetto C.A."/>
            <person name="Borneman A.R."/>
        </authorList>
    </citation>
    <scope>NUCLEOTIDE SEQUENCE [LARGE SCALE GENOMIC DNA]</scope>
    <source>
        <strain evidence="7">AWRI1</strain>
        <tissue evidence="7">Single Adult Female</tissue>
    </source>
</reference>
<comment type="caution">
    <text evidence="7">The sequence shown here is derived from an EMBL/GenBank/DDBJ whole genome shotgun (WGS) entry which is preliminary data.</text>
</comment>
<dbReference type="SMART" id="SM01371">
    <property type="entry name" value="TFIIA"/>
    <property type="match status" value="1"/>
</dbReference>
<dbReference type="InterPro" id="IPR009088">
    <property type="entry name" value="TFIIA_b-brl"/>
</dbReference>
<dbReference type="SUPFAM" id="SSF47396">
    <property type="entry name" value="Transcription factor IIA (TFIIA), alpha-helical domain"/>
    <property type="match status" value="1"/>
</dbReference>
<dbReference type="Gene3D" id="2.30.18.10">
    <property type="entry name" value="Transcription factor IIA (TFIIA), beta-barrel domain"/>
    <property type="match status" value="1"/>
</dbReference>
<dbReference type="AlphaFoldDB" id="A0AAN9Y9M6"/>
<keyword evidence="4" id="KW-0804">Transcription</keyword>
<evidence type="ECO:0000256" key="3">
    <source>
        <dbReference type="ARBA" id="ARBA00023015"/>
    </source>
</evidence>
<evidence type="ECO:0000256" key="4">
    <source>
        <dbReference type="ARBA" id="ARBA00023163"/>
    </source>
</evidence>
<organism evidence="7 8">
    <name type="scientific">Parthenolecanium corni</name>
    <dbReference type="NCBI Taxonomy" id="536013"/>
    <lineage>
        <taxon>Eukaryota</taxon>
        <taxon>Metazoa</taxon>
        <taxon>Ecdysozoa</taxon>
        <taxon>Arthropoda</taxon>
        <taxon>Hexapoda</taxon>
        <taxon>Insecta</taxon>
        <taxon>Pterygota</taxon>
        <taxon>Neoptera</taxon>
        <taxon>Paraneoptera</taxon>
        <taxon>Hemiptera</taxon>
        <taxon>Sternorrhyncha</taxon>
        <taxon>Coccoidea</taxon>
        <taxon>Coccidae</taxon>
        <taxon>Parthenolecanium</taxon>
    </lineage>
</organism>
<dbReference type="FunFam" id="2.30.18.10:FF:000002">
    <property type="entry name" value="Transcription initiation factor IIA subunit 1"/>
    <property type="match status" value="1"/>
</dbReference>
<feature type="compositionally biased region" description="Polar residues" evidence="6">
    <location>
        <begin position="268"/>
        <end position="279"/>
    </location>
</feature>
<feature type="region of interest" description="Disordered" evidence="6">
    <location>
        <begin position="218"/>
        <end position="279"/>
    </location>
</feature>
<evidence type="ECO:0000313" key="8">
    <source>
        <dbReference type="Proteomes" id="UP001367676"/>
    </source>
</evidence>
<sequence>MAFLSHNNQTPVVKFYSAIMDDVLAGVREAFLDEGVDEQVVQDLRQMWEAKVIASKVVDPPEVVEPPPSPIQLPEQFETPKTAQQKQSNGVNSQSQQVKQKLSTVINQPSTTKPYNPPQSNSVSSTTVVHDLNTKMVPIQLTLPAPVGSQDTQPRIISIQVPASALATNQLQRILTAPLIQAVMASPINVASTLLQQHVTATLQGQACSVQLDPNNSIGSEMHLDSGQETFPENSSNQAFSQMHHQQMSGNISQIDGTCNLSDDESWSRNSENDQSVSNVSDSLSIIALKDLPFQVDGIFDTSDDEDDDEEDDDMDDDDEEDEDNDDKVDENDEAENGVEEDPLNSEDDVSEGDNNDLFETENVVVCQFDKINRSRNKWKFYLKDGIMNLAGRDYIFQKANGDAEW</sequence>
<evidence type="ECO:0000256" key="1">
    <source>
        <dbReference type="ARBA" id="ARBA00004123"/>
    </source>
</evidence>
<dbReference type="CDD" id="cd07976">
    <property type="entry name" value="TFIIA_alpha_beta_like"/>
    <property type="match status" value="1"/>
</dbReference>
<dbReference type="PANTHER" id="PTHR12694">
    <property type="entry name" value="TRANSCRIPTION INITIATION FACTOR IIA SUBUNIT 1"/>
    <property type="match status" value="1"/>
</dbReference>
<dbReference type="GO" id="GO:0005672">
    <property type="term" value="C:transcription factor TFIIA complex"/>
    <property type="evidence" value="ECO:0007669"/>
    <property type="project" value="InterPro"/>
</dbReference>
<feature type="region of interest" description="Disordered" evidence="6">
    <location>
        <begin position="297"/>
        <end position="357"/>
    </location>
</feature>
<evidence type="ECO:0000256" key="6">
    <source>
        <dbReference type="SAM" id="MobiDB-lite"/>
    </source>
</evidence>
<keyword evidence="8" id="KW-1185">Reference proteome</keyword>
<protein>
    <recommendedName>
        <fullName evidence="9">Transcription initiation factor IIA subunit 1</fullName>
    </recommendedName>
</protein>
<dbReference type="Pfam" id="PF03153">
    <property type="entry name" value="TFIIA"/>
    <property type="match status" value="1"/>
</dbReference>
<dbReference type="FunFam" id="1.10.287.100:FF:000001">
    <property type="entry name" value="Transcription initiation factor IIA subunit"/>
    <property type="match status" value="1"/>
</dbReference>
<feature type="region of interest" description="Disordered" evidence="6">
    <location>
        <begin position="80"/>
        <end position="102"/>
    </location>
</feature>
<evidence type="ECO:0000256" key="2">
    <source>
        <dbReference type="ARBA" id="ARBA00010059"/>
    </source>
</evidence>
<evidence type="ECO:0000313" key="7">
    <source>
        <dbReference type="EMBL" id="KAK7605388.1"/>
    </source>
</evidence>
<proteinExistence type="inferred from homology"/>
<accession>A0AAN9Y9M6</accession>
<comment type="similarity">
    <text evidence="2">Belongs to the TFIIA subunit 1 family.</text>
</comment>
<gene>
    <name evidence="7" type="ORF">V9T40_007246</name>
</gene>
<keyword evidence="3" id="KW-0805">Transcription regulation</keyword>
<feature type="compositionally biased region" description="Polar residues" evidence="6">
    <location>
        <begin position="227"/>
        <end position="261"/>
    </location>
</feature>
<dbReference type="GO" id="GO:0006367">
    <property type="term" value="P:transcription initiation at RNA polymerase II promoter"/>
    <property type="evidence" value="ECO:0007669"/>
    <property type="project" value="InterPro"/>
</dbReference>
<dbReference type="Proteomes" id="UP001367676">
    <property type="component" value="Unassembled WGS sequence"/>
</dbReference>
<dbReference type="Gene3D" id="1.10.287.100">
    <property type="match status" value="1"/>
</dbReference>
<dbReference type="PANTHER" id="PTHR12694:SF8">
    <property type="entry name" value="TRANSCRIPTION INITIATION FACTOR IIA SUBUNIT 1"/>
    <property type="match status" value="1"/>
</dbReference>
<keyword evidence="5" id="KW-0539">Nucleus</keyword>
<dbReference type="SUPFAM" id="SSF50784">
    <property type="entry name" value="Transcription factor IIA (TFIIA), beta-barrel domain"/>
    <property type="match status" value="1"/>
</dbReference>
<evidence type="ECO:0008006" key="9">
    <source>
        <dbReference type="Google" id="ProtNLM"/>
    </source>
</evidence>
<feature type="compositionally biased region" description="Low complexity" evidence="6">
    <location>
        <begin position="84"/>
        <end position="101"/>
    </location>
</feature>
<comment type="subcellular location">
    <subcellularLocation>
        <location evidence="1">Nucleus</location>
    </subcellularLocation>
</comment>
<dbReference type="InterPro" id="IPR004855">
    <property type="entry name" value="TFIIA_asu/bsu"/>
</dbReference>
<evidence type="ECO:0000256" key="5">
    <source>
        <dbReference type="ARBA" id="ARBA00023242"/>
    </source>
</evidence>